<dbReference type="InterPro" id="IPR023395">
    <property type="entry name" value="MCP_dom_sf"/>
</dbReference>
<comment type="caution">
    <text evidence="12">The sequence shown here is derived from an EMBL/GenBank/DDBJ whole genome shotgun (WGS) entry which is preliminary data.</text>
</comment>
<evidence type="ECO:0000256" key="3">
    <source>
        <dbReference type="ARBA" id="ARBA00022448"/>
    </source>
</evidence>
<keyword evidence="3 9" id="KW-0813">Transport</keyword>
<dbReference type="EMBL" id="MU069504">
    <property type="protein sequence ID" value="KAF5840764.1"/>
    <property type="molecule type" value="Genomic_DNA"/>
</dbReference>
<dbReference type="InterPro" id="IPR018108">
    <property type="entry name" value="MCP_transmembrane"/>
</dbReference>
<organism evidence="12 13">
    <name type="scientific">Dunaliella salina</name>
    <name type="common">Green alga</name>
    <name type="synonym">Protococcus salinus</name>
    <dbReference type="NCBI Taxonomy" id="3046"/>
    <lineage>
        <taxon>Eukaryota</taxon>
        <taxon>Viridiplantae</taxon>
        <taxon>Chlorophyta</taxon>
        <taxon>core chlorophytes</taxon>
        <taxon>Chlorophyceae</taxon>
        <taxon>CS clade</taxon>
        <taxon>Chlamydomonadales</taxon>
        <taxon>Dunaliellaceae</taxon>
        <taxon>Dunaliella</taxon>
    </lineage>
</organism>
<reference evidence="12" key="1">
    <citation type="submission" date="2017-08" db="EMBL/GenBank/DDBJ databases">
        <authorList>
            <person name="Polle J.E."/>
            <person name="Barry K."/>
            <person name="Cushman J."/>
            <person name="Schmutz J."/>
            <person name="Tran D."/>
            <person name="Hathwaick L.T."/>
            <person name="Yim W.C."/>
            <person name="Jenkins J."/>
            <person name="Mckie-Krisberg Z.M."/>
            <person name="Prochnik S."/>
            <person name="Lindquist E."/>
            <person name="Dockter R.B."/>
            <person name="Adam C."/>
            <person name="Molina H."/>
            <person name="Bunkerborg J."/>
            <person name="Jin E."/>
            <person name="Buchheim M."/>
            <person name="Magnuson J."/>
        </authorList>
    </citation>
    <scope>NUCLEOTIDE SEQUENCE</scope>
    <source>
        <strain evidence="12">CCAP 19/18</strain>
    </source>
</reference>
<evidence type="ECO:0000256" key="6">
    <source>
        <dbReference type="ARBA" id="ARBA00022989"/>
    </source>
</evidence>
<evidence type="ECO:0000256" key="5">
    <source>
        <dbReference type="ARBA" id="ARBA00022737"/>
    </source>
</evidence>
<keyword evidence="13" id="KW-1185">Reference proteome</keyword>
<proteinExistence type="inferred from homology"/>
<gene>
    <name evidence="12" type="ORF">DUNSADRAFT_15622</name>
</gene>
<dbReference type="PROSITE" id="PS50920">
    <property type="entry name" value="SOLCAR"/>
    <property type="match status" value="2"/>
</dbReference>
<evidence type="ECO:0000256" key="2">
    <source>
        <dbReference type="ARBA" id="ARBA00006375"/>
    </source>
</evidence>
<dbReference type="PANTHER" id="PTHR45683">
    <property type="entry name" value="MITOCHONDRIAL NICOTINAMIDE ADENINE DINUCLEOTIDE TRANSPORTER 1-RELATED-RELATED"/>
    <property type="match status" value="1"/>
</dbReference>
<feature type="non-terminal residue" evidence="12">
    <location>
        <position position="1"/>
    </location>
</feature>
<feature type="repeat" description="Solcar" evidence="8">
    <location>
        <begin position="112"/>
        <end position="197"/>
    </location>
</feature>
<sequence>GRKVSSSPFVHMTAAAGAGVATLLVTNPLWVVKTRMQTQNLQLNIGKGLRKPHYTGTFNALLRISREEGVKGLYSGLAPSLFGILHVAIQFPLYEFSKAHIAEHKKSNSDTLSASELVFASAVSKMVASTATYPHEVVRSYMHVSGSGPLQGLLEGCRTIFREDGMKGFYRGCGTNLVRTTPAAALTFTSFELIARGLRQMAAADEQARELSERLPPPSTTQQQQQQPQQPQQQDQQ</sequence>
<keyword evidence="6 11" id="KW-1133">Transmembrane helix</keyword>
<feature type="repeat" description="Solcar" evidence="8">
    <location>
        <begin position="6"/>
        <end position="100"/>
    </location>
</feature>
<accession>A0ABQ7H1M9</accession>
<evidence type="ECO:0000256" key="10">
    <source>
        <dbReference type="SAM" id="MobiDB-lite"/>
    </source>
</evidence>
<evidence type="ECO:0000256" key="11">
    <source>
        <dbReference type="SAM" id="Phobius"/>
    </source>
</evidence>
<keyword evidence="4 8" id="KW-0812">Transmembrane</keyword>
<dbReference type="Gene3D" id="1.50.40.10">
    <property type="entry name" value="Mitochondrial carrier domain"/>
    <property type="match status" value="1"/>
</dbReference>
<comment type="subcellular location">
    <subcellularLocation>
        <location evidence="1">Membrane</location>
        <topology evidence="1">Multi-pass membrane protein</topology>
    </subcellularLocation>
</comment>
<evidence type="ECO:0000256" key="9">
    <source>
        <dbReference type="RuleBase" id="RU000488"/>
    </source>
</evidence>
<evidence type="ECO:0000256" key="4">
    <source>
        <dbReference type="ARBA" id="ARBA00022692"/>
    </source>
</evidence>
<name>A0ABQ7H1M9_DUNSA</name>
<evidence type="ECO:0000256" key="7">
    <source>
        <dbReference type="ARBA" id="ARBA00023136"/>
    </source>
</evidence>
<feature type="transmembrane region" description="Helical" evidence="11">
    <location>
        <begin position="12"/>
        <end position="32"/>
    </location>
</feature>
<dbReference type="InterPro" id="IPR044712">
    <property type="entry name" value="SLC25A32-like"/>
</dbReference>
<evidence type="ECO:0000256" key="1">
    <source>
        <dbReference type="ARBA" id="ARBA00004141"/>
    </source>
</evidence>
<feature type="region of interest" description="Disordered" evidence="10">
    <location>
        <begin position="203"/>
        <end position="237"/>
    </location>
</feature>
<feature type="compositionally biased region" description="Low complexity" evidence="10">
    <location>
        <begin position="220"/>
        <end position="237"/>
    </location>
</feature>
<evidence type="ECO:0000313" key="12">
    <source>
        <dbReference type="EMBL" id="KAF5840764.1"/>
    </source>
</evidence>
<dbReference type="Pfam" id="PF00153">
    <property type="entry name" value="Mito_carr"/>
    <property type="match status" value="2"/>
</dbReference>
<protein>
    <submittedName>
        <fullName evidence="12">Mitochondrial carrier domain-containing protein</fullName>
    </submittedName>
</protein>
<evidence type="ECO:0000313" key="13">
    <source>
        <dbReference type="Proteomes" id="UP000815325"/>
    </source>
</evidence>
<dbReference type="Proteomes" id="UP000815325">
    <property type="component" value="Unassembled WGS sequence"/>
</dbReference>
<evidence type="ECO:0000256" key="8">
    <source>
        <dbReference type="PROSITE-ProRule" id="PRU00282"/>
    </source>
</evidence>
<keyword evidence="7 8" id="KW-0472">Membrane</keyword>
<comment type="similarity">
    <text evidence="2 9">Belongs to the mitochondrial carrier (TC 2.A.29) family.</text>
</comment>
<keyword evidence="5" id="KW-0677">Repeat</keyword>
<dbReference type="SUPFAM" id="SSF103506">
    <property type="entry name" value="Mitochondrial carrier"/>
    <property type="match status" value="1"/>
</dbReference>